<keyword evidence="4" id="KW-0732">Signal</keyword>
<evidence type="ECO:0000259" key="7">
    <source>
        <dbReference type="Pfam" id="PF25944"/>
    </source>
</evidence>
<feature type="domain" description="Multidrug resistance protein MdtA-like C-terminal permuted SH3" evidence="8">
    <location>
        <begin position="300"/>
        <end position="360"/>
    </location>
</feature>
<dbReference type="Gene3D" id="2.40.30.170">
    <property type="match status" value="1"/>
</dbReference>
<feature type="domain" description="Multidrug resistance protein MdtA-like alpha-helical hairpin" evidence="5">
    <location>
        <begin position="101"/>
        <end position="169"/>
    </location>
</feature>
<name>A0A091BBB5_9GAMM</name>
<sequence>MARLRLLAPALAGCLLVSACGGEPEAPPSPPPPAVTVVTLKAQPVSLTRELAGRTVPVLVAEVRPQATGIVERRLFEEGSVVAAGQPLYQLDDASYRAAADTARANLARAEATAESARLAAVRSTRLVGSNLVSAQDNETVQAAAAAAAAEVAAARASLRAAEVNLGYTRIVAPIGGRIGKSSVTPGALVTANQEAPLATIQQLDTVYVDLTQSSSEWLQLRREIEAGRLSQDGAVPVRILLEDGSEYAHAGQLEFADVTVDPGTGSYALRVRVPNPDNLLLPGMYVRAAVAMGQRQDGILAPQQGISRDPKGNATALVVNAEGIVEARTVVASRTVGDQWLIESGLQAGDRVIVEGLQKVQPGAPATAVERGSEAAPAVEAGTPAPTEG</sequence>
<dbReference type="OrthoDB" id="9816569at2"/>
<dbReference type="Gene3D" id="2.40.50.100">
    <property type="match status" value="1"/>
</dbReference>
<feature type="domain" description="Multidrug resistance protein MdtA-like barrel-sandwich hybrid" evidence="6">
    <location>
        <begin position="60"/>
        <end position="202"/>
    </location>
</feature>
<dbReference type="FunFam" id="2.40.420.20:FF:000001">
    <property type="entry name" value="Efflux RND transporter periplasmic adaptor subunit"/>
    <property type="match status" value="1"/>
</dbReference>
<evidence type="ECO:0000259" key="8">
    <source>
        <dbReference type="Pfam" id="PF25967"/>
    </source>
</evidence>
<dbReference type="InterPro" id="IPR058625">
    <property type="entry name" value="MdtA-like_BSH"/>
</dbReference>
<evidence type="ECO:0000313" key="9">
    <source>
        <dbReference type="EMBL" id="KFN48807.1"/>
    </source>
</evidence>
<dbReference type="PROSITE" id="PS51257">
    <property type="entry name" value="PROKAR_LIPOPROTEIN"/>
    <property type="match status" value="1"/>
</dbReference>
<dbReference type="eggNOG" id="COG0845">
    <property type="taxonomic scope" value="Bacteria"/>
</dbReference>
<dbReference type="PANTHER" id="PTHR30158:SF3">
    <property type="entry name" value="MULTIDRUG EFFLUX PUMP SUBUNIT ACRA-RELATED"/>
    <property type="match status" value="1"/>
</dbReference>
<dbReference type="Gene3D" id="2.40.420.20">
    <property type="match status" value="1"/>
</dbReference>
<dbReference type="RefSeq" id="WP_026817537.1">
    <property type="nucleotide sequence ID" value="NZ_AUFF01000011.1"/>
</dbReference>
<dbReference type="Pfam" id="PF25944">
    <property type="entry name" value="Beta-barrel_RND"/>
    <property type="match status" value="1"/>
</dbReference>
<organism evidence="9 10">
    <name type="scientific">Arenimonas composti TR7-09 = DSM 18010</name>
    <dbReference type="NCBI Taxonomy" id="1121013"/>
    <lineage>
        <taxon>Bacteria</taxon>
        <taxon>Pseudomonadati</taxon>
        <taxon>Pseudomonadota</taxon>
        <taxon>Gammaproteobacteria</taxon>
        <taxon>Lysobacterales</taxon>
        <taxon>Lysobacteraceae</taxon>
        <taxon>Arenimonas</taxon>
    </lineage>
</organism>
<evidence type="ECO:0000313" key="10">
    <source>
        <dbReference type="Proteomes" id="UP000029391"/>
    </source>
</evidence>
<evidence type="ECO:0000259" key="6">
    <source>
        <dbReference type="Pfam" id="PF25917"/>
    </source>
</evidence>
<evidence type="ECO:0000256" key="1">
    <source>
        <dbReference type="ARBA" id="ARBA00004519"/>
    </source>
</evidence>
<dbReference type="PANTHER" id="PTHR30158">
    <property type="entry name" value="ACRA/E-RELATED COMPONENT OF DRUG EFFLUX TRANSPORTER"/>
    <property type="match status" value="1"/>
</dbReference>
<dbReference type="AlphaFoldDB" id="A0A091BBB5"/>
<reference evidence="9 10" key="1">
    <citation type="submission" date="2013-09" db="EMBL/GenBank/DDBJ databases">
        <title>Genome sequencing of Arenimonas composti.</title>
        <authorList>
            <person name="Chen F."/>
            <person name="Wang G."/>
        </authorList>
    </citation>
    <scope>NUCLEOTIDE SEQUENCE [LARGE SCALE GENOMIC DNA]</scope>
    <source>
        <strain evidence="9 10">TR7-09</strain>
    </source>
</reference>
<evidence type="ECO:0000256" key="4">
    <source>
        <dbReference type="SAM" id="SignalP"/>
    </source>
</evidence>
<dbReference type="Proteomes" id="UP000029391">
    <property type="component" value="Unassembled WGS sequence"/>
</dbReference>
<feature type="chain" id="PRO_5001871424" evidence="4">
    <location>
        <begin position="20"/>
        <end position="390"/>
    </location>
</feature>
<comment type="subcellular location">
    <subcellularLocation>
        <location evidence="1">Cell inner membrane</location>
        <topology evidence="1">Lipid-anchor</topology>
    </subcellularLocation>
</comment>
<comment type="caution">
    <text evidence="9">The sequence shown here is derived from an EMBL/GenBank/DDBJ whole genome shotgun (WGS) entry which is preliminary data.</text>
</comment>
<dbReference type="SUPFAM" id="SSF111369">
    <property type="entry name" value="HlyD-like secretion proteins"/>
    <property type="match status" value="1"/>
</dbReference>
<dbReference type="GO" id="GO:0046677">
    <property type="term" value="P:response to antibiotic"/>
    <property type="evidence" value="ECO:0007669"/>
    <property type="project" value="TreeGrafter"/>
</dbReference>
<comment type="similarity">
    <text evidence="2">Belongs to the membrane fusion protein (MFP) (TC 8.A.1) family.</text>
</comment>
<dbReference type="Gene3D" id="1.10.287.470">
    <property type="entry name" value="Helix hairpin bin"/>
    <property type="match status" value="1"/>
</dbReference>
<dbReference type="InterPro" id="IPR058627">
    <property type="entry name" value="MdtA-like_C"/>
</dbReference>
<evidence type="ECO:0000256" key="2">
    <source>
        <dbReference type="ARBA" id="ARBA00009477"/>
    </source>
</evidence>
<dbReference type="InterPro" id="IPR058624">
    <property type="entry name" value="MdtA-like_HH"/>
</dbReference>
<dbReference type="Pfam" id="PF25967">
    <property type="entry name" value="RND-MFP_C"/>
    <property type="match status" value="1"/>
</dbReference>
<dbReference type="Pfam" id="PF25876">
    <property type="entry name" value="HH_MFP_RND"/>
    <property type="match status" value="1"/>
</dbReference>
<dbReference type="EMBL" id="AWXU01000048">
    <property type="protein sequence ID" value="KFN48807.1"/>
    <property type="molecule type" value="Genomic_DNA"/>
</dbReference>
<dbReference type="InterPro" id="IPR006143">
    <property type="entry name" value="RND_pump_MFP"/>
</dbReference>
<feature type="domain" description="Multidrug resistance protein MdtA-like beta-barrel" evidence="7">
    <location>
        <begin position="206"/>
        <end position="294"/>
    </location>
</feature>
<accession>A0A091BBB5</accession>
<feature type="signal peptide" evidence="4">
    <location>
        <begin position="1"/>
        <end position="19"/>
    </location>
</feature>
<dbReference type="GO" id="GO:0022857">
    <property type="term" value="F:transmembrane transporter activity"/>
    <property type="evidence" value="ECO:0007669"/>
    <property type="project" value="InterPro"/>
</dbReference>
<dbReference type="GO" id="GO:0005886">
    <property type="term" value="C:plasma membrane"/>
    <property type="evidence" value="ECO:0007669"/>
    <property type="project" value="UniProtKB-SubCell"/>
</dbReference>
<gene>
    <name evidence="9" type="ORF">P873_13425</name>
</gene>
<evidence type="ECO:0000259" key="5">
    <source>
        <dbReference type="Pfam" id="PF25876"/>
    </source>
</evidence>
<dbReference type="Pfam" id="PF25917">
    <property type="entry name" value="BSH_RND"/>
    <property type="match status" value="1"/>
</dbReference>
<dbReference type="InterPro" id="IPR058626">
    <property type="entry name" value="MdtA-like_b-barrel"/>
</dbReference>
<dbReference type="NCBIfam" id="TIGR01730">
    <property type="entry name" value="RND_mfp"/>
    <property type="match status" value="1"/>
</dbReference>
<feature type="region of interest" description="Disordered" evidence="3">
    <location>
        <begin position="365"/>
        <end position="390"/>
    </location>
</feature>
<proteinExistence type="inferred from homology"/>
<evidence type="ECO:0000256" key="3">
    <source>
        <dbReference type="SAM" id="MobiDB-lite"/>
    </source>
</evidence>
<dbReference type="STRING" id="1121013.GCA_000426365_02638"/>
<protein>
    <submittedName>
        <fullName evidence="9">Uncharacterized protein</fullName>
    </submittedName>
</protein>
<keyword evidence="10" id="KW-1185">Reference proteome</keyword>